<keyword evidence="4" id="KW-0732">Signal</keyword>
<evidence type="ECO:0000259" key="17">
    <source>
        <dbReference type="Pfam" id="PF22849"/>
    </source>
</evidence>
<dbReference type="InterPro" id="IPR053818">
    <property type="entry name" value="CATSPERE_NTD1"/>
</dbReference>
<dbReference type="InterPro" id="IPR053817">
    <property type="entry name" value="CATSPERE_NTD2"/>
</dbReference>
<feature type="transmembrane region" description="Helical" evidence="13">
    <location>
        <begin position="914"/>
        <end position="933"/>
    </location>
</feature>
<gene>
    <name evidence="20" type="primary">CATSPERE</name>
</gene>
<feature type="domain" description="CATSPERE beta-propeller" evidence="16">
    <location>
        <begin position="235"/>
        <end position="580"/>
    </location>
</feature>
<dbReference type="Pfam" id="PF22844">
    <property type="entry name" value="Beta-prop_CATSPERE"/>
    <property type="match status" value="1"/>
</dbReference>
<dbReference type="CTD" id="257044"/>
<evidence type="ECO:0000259" key="16">
    <source>
        <dbReference type="Pfam" id="PF22844"/>
    </source>
</evidence>
<evidence type="ECO:0000256" key="7">
    <source>
        <dbReference type="ARBA" id="ARBA00023069"/>
    </source>
</evidence>
<organism evidence="19 20">
    <name type="scientific">Alligator sinensis</name>
    <name type="common">Chinese alligator</name>
    <dbReference type="NCBI Taxonomy" id="38654"/>
    <lineage>
        <taxon>Eukaryota</taxon>
        <taxon>Metazoa</taxon>
        <taxon>Chordata</taxon>
        <taxon>Craniata</taxon>
        <taxon>Vertebrata</taxon>
        <taxon>Euteleostomi</taxon>
        <taxon>Archelosauria</taxon>
        <taxon>Archosauria</taxon>
        <taxon>Crocodylia</taxon>
        <taxon>Alligatoridae</taxon>
        <taxon>Alligatorinae</taxon>
        <taxon>Alligator</taxon>
    </lineage>
</organism>
<evidence type="ECO:0000259" key="14">
    <source>
        <dbReference type="Pfam" id="PF22841"/>
    </source>
</evidence>
<dbReference type="InterPro" id="IPR053816">
    <property type="entry name" value="CATSPERE_beta-prop"/>
</dbReference>
<evidence type="ECO:0000256" key="5">
    <source>
        <dbReference type="ARBA" id="ARBA00022846"/>
    </source>
</evidence>
<feature type="domain" description="CATSPERE first N-terminal" evidence="14">
    <location>
        <begin position="5"/>
        <end position="90"/>
    </location>
</feature>
<evidence type="ECO:0000256" key="12">
    <source>
        <dbReference type="ARBA" id="ARBA00037793"/>
    </source>
</evidence>
<feature type="domain" description="CATSPERE Ig-like" evidence="17">
    <location>
        <begin position="590"/>
        <end position="698"/>
    </location>
</feature>
<dbReference type="GO" id="GO:0048240">
    <property type="term" value="P:sperm capacitation"/>
    <property type="evidence" value="ECO:0007669"/>
    <property type="project" value="TreeGrafter"/>
</dbReference>
<evidence type="ECO:0000256" key="9">
    <source>
        <dbReference type="ARBA" id="ARBA00023157"/>
    </source>
</evidence>
<evidence type="ECO:0000256" key="13">
    <source>
        <dbReference type="SAM" id="Phobius"/>
    </source>
</evidence>
<dbReference type="RefSeq" id="XP_014375070.2">
    <property type="nucleotide sequence ID" value="XM_014519584.2"/>
</dbReference>
<feature type="non-terminal residue" evidence="20">
    <location>
        <position position="1"/>
    </location>
</feature>
<dbReference type="GeneID" id="102370714"/>
<comment type="similarity">
    <text evidence="1">Belongs to the CATSPERD family.</text>
</comment>
<evidence type="ECO:0000256" key="6">
    <source>
        <dbReference type="ARBA" id="ARBA00022989"/>
    </source>
</evidence>
<keyword evidence="3 13" id="KW-0812">Transmembrane</keyword>
<evidence type="ECO:0000256" key="8">
    <source>
        <dbReference type="ARBA" id="ARBA00023136"/>
    </source>
</evidence>
<dbReference type="InterPro" id="IPR028751">
    <property type="entry name" value="CATSPERD/E"/>
</dbReference>
<keyword evidence="9" id="KW-1015">Disulfide bond</keyword>
<dbReference type="GO" id="GO:0036128">
    <property type="term" value="C:CatSper complex"/>
    <property type="evidence" value="ECO:0007669"/>
    <property type="project" value="InterPro"/>
</dbReference>
<feature type="domain" description="CATSPERD/E C-terminal" evidence="18">
    <location>
        <begin position="738"/>
        <end position="932"/>
    </location>
</feature>
<keyword evidence="10" id="KW-0325">Glycoprotein</keyword>
<keyword evidence="6 13" id="KW-1133">Transmembrane helix</keyword>
<accession>A0A1U8DD21</accession>
<keyword evidence="2" id="KW-1003">Cell membrane</keyword>
<dbReference type="GO" id="GO:0097228">
    <property type="term" value="C:sperm principal piece"/>
    <property type="evidence" value="ECO:0007669"/>
    <property type="project" value="TreeGrafter"/>
</dbReference>
<evidence type="ECO:0000256" key="10">
    <source>
        <dbReference type="ARBA" id="ARBA00023180"/>
    </source>
</evidence>
<comment type="subcellular location">
    <subcellularLocation>
        <location evidence="12">Cell projection</location>
        <location evidence="12">Cilium</location>
        <location evidence="12">Flagellum membrane</location>
        <topology evidence="12">Single-pass type I membrane protein</topology>
    </subcellularLocation>
</comment>
<keyword evidence="5" id="KW-0282">Flagellum</keyword>
<proteinExistence type="inferred from homology"/>
<dbReference type="AlphaFoldDB" id="A0A1U8DD21"/>
<dbReference type="Pfam" id="PF22843">
    <property type="entry name" value="CATSPERE_NTD2"/>
    <property type="match status" value="1"/>
</dbReference>
<keyword evidence="11" id="KW-0966">Cell projection</keyword>
<sequence>PVLLLLWWGGACAFALWRYRTPEGTYVLFTTRTTVFLEYEGELFLSWNIPVVCTIANESSPTTTLKCQISGSHRLEPILDTEELEYSDRFIPFAKDLNCFLWYVVTNSTWNSSVPPSNNDTQVLTLWIYDPENAIPSELDHSATSPSANSRILSKHFWNLGQEPVVETHLRNTRYFADEFTDLGLWKIKVPANSDDIITIIHGKAIAFQDCFVQDTPYILSRPEQPFFNNANDISLSSPAGSDIYIVWSACFPTTALVLTDFGTFHTNDGFRTSKEIKAPSHILASNLAQNVTAVALADDGILFLINGNIYKRESNDFFKLGTDYDLSEGDIIGVQSRVWCPSEYPMKSGRKLSTTAIWTSTDVHLGYGDNVFIRITDTSKLQNILGFPEDVSLSLGTVSYDSCPAEIALLVACIGCSSSRMFYVVTYNEDRYMWVLRNFFLSAPSKGFMKMEFMYSALPSMLLWNKTSMYYSYRNNTAYGFPPVHETNVTPAEYTNGSSIHQIVIDYSGNIVIKMQNNIMFFFKFDLIDVILLPRWENESKNTVLYLNPSGNLYIVVINSSGIHRQNYPLKMEVHGTSYSLFDECPYLAFHHNIDLNVYYLDKGDEVTFWAQILFQENLGLFVDVRIHRPELLEQATHVQYEIAHEICTKNQTIKFYQNVDYSESLDYMKTVHETTGVMTVEVQPSMTGKACSTVRKLSYLFVGCPPSRHIVIQTPPGITCIKHNFTSYKLPGNFLWHSSPKDTVTDYDWDKYGCLMEVYYRDPFRPEIALYDGNTFVKMVEANYILWEIKGRTDFGYNSSMGDVGCSREAQNWFSLLENHKNQEIELDDIWGPQNYNSCFEFSHENLQDLSQQYHILNRSGSNSLIWNMEQSGIYVFKVKILDPNFSFCDLKTFFAVHTYGIVESPDIAKTIMFSIFVLSLFLGILVLSYFKYARIFQTLRYVDPLPFPSLQNHTKESSQGLKKDQ</sequence>
<keyword evidence="7" id="KW-0969">Cilium</keyword>
<dbReference type="PANTHER" id="PTHR33722">
    <property type="entry name" value="CATION CHANNEL SPERM-ASSOCIATED PROTEIN SUBUNIT DELTA-RELATED"/>
    <property type="match status" value="1"/>
</dbReference>
<reference evidence="20" key="1">
    <citation type="submission" date="2025-08" db="UniProtKB">
        <authorList>
            <consortium name="RefSeq"/>
        </authorList>
    </citation>
    <scope>IDENTIFICATION</scope>
</reference>
<feature type="domain" description="CATSPERE second N-terminal" evidence="15">
    <location>
        <begin position="99"/>
        <end position="191"/>
    </location>
</feature>
<evidence type="ECO:0000256" key="3">
    <source>
        <dbReference type="ARBA" id="ARBA00022692"/>
    </source>
</evidence>
<name>A0A1U8DD21_ALLSI</name>
<protein>
    <submittedName>
        <fullName evidence="20">Cation channel sperm-associated protein subunit epsilon</fullName>
    </submittedName>
</protein>
<keyword evidence="8 13" id="KW-0472">Membrane</keyword>
<evidence type="ECO:0000313" key="19">
    <source>
        <dbReference type="Proteomes" id="UP000189705"/>
    </source>
</evidence>
<dbReference type="PANTHER" id="PTHR33722:SF3">
    <property type="entry name" value="CATION CHANNEL SPERM-ASSOCIATED AUXILIARY SUBUNIT EPSILON"/>
    <property type="match status" value="1"/>
</dbReference>
<dbReference type="GO" id="GO:0030317">
    <property type="term" value="P:flagellated sperm motility"/>
    <property type="evidence" value="ECO:0007669"/>
    <property type="project" value="TreeGrafter"/>
</dbReference>
<dbReference type="Pfam" id="PF22849">
    <property type="entry name" value="CATSPERE_Ig-like"/>
    <property type="match status" value="1"/>
</dbReference>
<dbReference type="KEGG" id="asn:102370714"/>
<dbReference type="Pfam" id="PF22841">
    <property type="entry name" value="CATSPERE_NTD1"/>
    <property type="match status" value="1"/>
</dbReference>
<dbReference type="Proteomes" id="UP000189705">
    <property type="component" value="Unplaced"/>
</dbReference>
<keyword evidence="19" id="KW-1185">Reference proteome</keyword>
<evidence type="ECO:0000256" key="4">
    <source>
        <dbReference type="ARBA" id="ARBA00022729"/>
    </source>
</evidence>
<dbReference type="eggNOG" id="KOG1075">
    <property type="taxonomic scope" value="Eukaryota"/>
</dbReference>
<dbReference type="STRING" id="38654.A0A1U8DD21"/>
<dbReference type="InterPro" id="IPR053815">
    <property type="entry name" value="CATSPERE_Ig-like"/>
</dbReference>
<evidence type="ECO:0000259" key="18">
    <source>
        <dbReference type="Pfam" id="PF22850"/>
    </source>
</evidence>
<dbReference type="Pfam" id="PF22850">
    <property type="entry name" value="CATSPERD-E_C"/>
    <property type="match status" value="1"/>
</dbReference>
<evidence type="ECO:0000256" key="11">
    <source>
        <dbReference type="ARBA" id="ARBA00023273"/>
    </source>
</evidence>
<evidence type="ECO:0000313" key="20">
    <source>
        <dbReference type="RefSeq" id="XP_014375070.2"/>
    </source>
</evidence>
<evidence type="ECO:0000256" key="1">
    <source>
        <dbReference type="ARBA" id="ARBA00010246"/>
    </source>
</evidence>
<evidence type="ECO:0000259" key="15">
    <source>
        <dbReference type="Pfam" id="PF22843"/>
    </source>
</evidence>
<dbReference type="InterPro" id="IPR053814">
    <property type="entry name" value="CATSPERD/E_C"/>
</dbReference>
<dbReference type="InParanoid" id="A0A1U8DD21"/>
<evidence type="ECO:0000256" key="2">
    <source>
        <dbReference type="ARBA" id="ARBA00022475"/>
    </source>
</evidence>